<dbReference type="InterPro" id="IPR036770">
    <property type="entry name" value="Ankyrin_rpt-contain_sf"/>
</dbReference>
<dbReference type="AlphaFoldDB" id="A0A6H5J670"/>
<gene>
    <name evidence="5" type="ORF">TBRA_LOCUS15645</name>
</gene>
<dbReference type="Proteomes" id="UP000479190">
    <property type="component" value="Unassembled WGS sequence"/>
</dbReference>
<feature type="repeat" description="ANK" evidence="3">
    <location>
        <begin position="293"/>
        <end position="321"/>
    </location>
</feature>
<evidence type="ECO:0000313" key="6">
    <source>
        <dbReference type="Proteomes" id="UP000479190"/>
    </source>
</evidence>
<organism evidence="5 6">
    <name type="scientific">Trichogramma brassicae</name>
    <dbReference type="NCBI Taxonomy" id="86971"/>
    <lineage>
        <taxon>Eukaryota</taxon>
        <taxon>Metazoa</taxon>
        <taxon>Ecdysozoa</taxon>
        <taxon>Arthropoda</taxon>
        <taxon>Hexapoda</taxon>
        <taxon>Insecta</taxon>
        <taxon>Pterygota</taxon>
        <taxon>Neoptera</taxon>
        <taxon>Endopterygota</taxon>
        <taxon>Hymenoptera</taxon>
        <taxon>Apocrita</taxon>
        <taxon>Proctotrupomorpha</taxon>
        <taxon>Chalcidoidea</taxon>
        <taxon>Trichogrammatidae</taxon>
        <taxon>Trichogramma</taxon>
    </lineage>
</organism>
<feature type="repeat" description="ANK" evidence="3">
    <location>
        <begin position="601"/>
        <end position="633"/>
    </location>
</feature>
<keyword evidence="2 3" id="KW-0040">ANK repeat</keyword>
<evidence type="ECO:0000313" key="5">
    <source>
        <dbReference type="EMBL" id="CAB0044057.1"/>
    </source>
</evidence>
<proteinExistence type="predicted"/>
<sequence>MSLDPGTSPNTSSNASSNAISNASSKASSDTSHDESEDSFVKQYWAEKEADGKVRLEQFKIMRELNRENEEEWHEFLDKFTLLTEPRGSWRRRLPDLRDFFQPAQVEWLIMESLKARVKNSCKYTERSASLIHVIKESGYEIEPDLDGDGNPVSRRATPLHYAITHNCSFNCQDLFDVYGCDVNYADENGLRHLHAAISIRFINYLDEFLERGHATCVPEESDTVDPPLHYALNEKAMYAAEQLIAKGADPNLANKDGLTPLQIVCKSGREFNTKYFDNNDIGPVLIDARDKLGRTPLQWAVSSLTPETVGVLLDRGADLSDFVFPDETYFAQDLQRIKKLEGFEVGLAAGALDTVERLEMRRYKLDRDAAQTIMKVFAKLGMFKKPPNPQKYSLTDPYFVGRSKKLMLREEYRRVCGRHLREMVSRQFFRRWALEHFSTLTRSQLSIYDNEKIIDMLENVDLWCICMAATGQISDNEEMKKYLEDTETTEPYDHDHEECKRSLSRKPSVCATRCDWLPRQLHRTAFCCCPLHLALTEDNEEAVESLLRRGADSSLANARGTTPLHIVCSRENFDDDFVELFFEIGEEKHRPLRVDARDEKGCTPLHLAMDSGSKKAVELLPRNGSDPNQANKDGSTALHVFCRKKMRRRYKDFEDDFAMHAAAELGFIPQRRTRDRIAAGKRRDPNIADAKNIQ</sequence>
<dbReference type="OrthoDB" id="539213at2759"/>
<reference evidence="5 6" key="1">
    <citation type="submission" date="2020-02" db="EMBL/GenBank/DDBJ databases">
        <authorList>
            <person name="Ferguson B K."/>
        </authorList>
    </citation>
    <scope>NUCLEOTIDE SEQUENCE [LARGE SCALE GENOMIC DNA]</scope>
</reference>
<keyword evidence="1" id="KW-0677">Repeat</keyword>
<feature type="region of interest" description="Disordered" evidence="4">
    <location>
        <begin position="1"/>
        <end position="38"/>
    </location>
</feature>
<dbReference type="InterPro" id="IPR002110">
    <property type="entry name" value="Ankyrin_rpt"/>
</dbReference>
<dbReference type="SUPFAM" id="SSF48403">
    <property type="entry name" value="Ankyrin repeat"/>
    <property type="match status" value="2"/>
</dbReference>
<dbReference type="PANTHER" id="PTHR24198:SF165">
    <property type="entry name" value="ANKYRIN REPEAT-CONTAINING PROTEIN-RELATED"/>
    <property type="match status" value="1"/>
</dbReference>
<keyword evidence="6" id="KW-1185">Reference proteome</keyword>
<dbReference type="Gene3D" id="1.25.40.20">
    <property type="entry name" value="Ankyrin repeat-containing domain"/>
    <property type="match status" value="2"/>
</dbReference>
<evidence type="ECO:0000256" key="3">
    <source>
        <dbReference type="PROSITE-ProRule" id="PRU00023"/>
    </source>
</evidence>
<evidence type="ECO:0000256" key="2">
    <source>
        <dbReference type="ARBA" id="ARBA00023043"/>
    </source>
</evidence>
<evidence type="ECO:0000256" key="4">
    <source>
        <dbReference type="SAM" id="MobiDB-lite"/>
    </source>
</evidence>
<dbReference type="EMBL" id="CADCXV010001386">
    <property type="protein sequence ID" value="CAB0044057.1"/>
    <property type="molecule type" value="Genomic_DNA"/>
</dbReference>
<feature type="compositionally biased region" description="Low complexity" evidence="4">
    <location>
        <begin position="7"/>
        <end position="30"/>
    </location>
</feature>
<dbReference type="Pfam" id="PF12796">
    <property type="entry name" value="Ank_2"/>
    <property type="match status" value="2"/>
</dbReference>
<accession>A0A6H5J670</accession>
<dbReference type="SMART" id="SM00248">
    <property type="entry name" value="ANK"/>
    <property type="match status" value="7"/>
</dbReference>
<evidence type="ECO:0000256" key="1">
    <source>
        <dbReference type="ARBA" id="ARBA00022737"/>
    </source>
</evidence>
<dbReference type="PANTHER" id="PTHR24198">
    <property type="entry name" value="ANKYRIN REPEAT AND PROTEIN KINASE DOMAIN-CONTAINING PROTEIN"/>
    <property type="match status" value="1"/>
</dbReference>
<name>A0A6H5J670_9HYME</name>
<feature type="repeat" description="ANK" evidence="3">
    <location>
        <begin position="531"/>
        <end position="559"/>
    </location>
</feature>
<protein>
    <submittedName>
        <fullName evidence="5">Uncharacterized protein</fullName>
    </submittedName>
</protein>
<dbReference type="PROSITE" id="PS50088">
    <property type="entry name" value="ANK_REPEAT"/>
    <property type="match status" value="4"/>
</dbReference>
<feature type="repeat" description="ANK" evidence="3">
    <location>
        <begin position="224"/>
        <end position="256"/>
    </location>
</feature>
<dbReference type="PROSITE" id="PS50297">
    <property type="entry name" value="ANK_REP_REGION"/>
    <property type="match status" value="3"/>
</dbReference>